<dbReference type="Proteomes" id="UP000827986">
    <property type="component" value="Unassembled WGS sequence"/>
</dbReference>
<protein>
    <submittedName>
        <fullName evidence="2">Uncharacterized protein</fullName>
    </submittedName>
</protein>
<sequence length="142" mass="14266">MRCMRPSDGAFGVAAAVAALSPACNGSSQQGALVSDCMEEQLGGGVSWSQIVQWGVLFPPTPPDTAGAVAGAPTALPRETQTLINPSSLPPRFGPYDSLSDHQGLHALTSCRLKASAPPGAELPCTPASPSPSQEGAGPDGT</sequence>
<dbReference type="EMBL" id="JAHDVG010000482">
    <property type="protein sequence ID" value="KAH1172517.1"/>
    <property type="molecule type" value="Genomic_DNA"/>
</dbReference>
<dbReference type="AlphaFoldDB" id="A0A9D3X495"/>
<feature type="region of interest" description="Disordered" evidence="1">
    <location>
        <begin position="116"/>
        <end position="142"/>
    </location>
</feature>
<keyword evidence="3" id="KW-1185">Reference proteome</keyword>
<name>A0A9D3X495_9SAUR</name>
<comment type="caution">
    <text evidence="2">The sequence shown here is derived from an EMBL/GenBank/DDBJ whole genome shotgun (WGS) entry which is preliminary data.</text>
</comment>
<evidence type="ECO:0000313" key="3">
    <source>
        <dbReference type="Proteomes" id="UP000827986"/>
    </source>
</evidence>
<accession>A0A9D3X495</accession>
<reference evidence="2" key="1">
    <citation type="submission" date="2021-09" db="EMBL/GenBank/DDBJ databases">
        <title>The genome of Mauremys mutica provides insights into the evolution of semi-aquatic lifestyle.</title>
        <authorList>
            <person name="Gong S."/>
            <person name="Gao Y."/>
        </authorList>
    </citation>
    <scope>NUCLEOTIDE SEQUENCE</scope>
    <source>
        <strain evidence="2">MM-2020</strain>
        <tissue evidence="2">Muscle</tissue>
    </source>
</reference>
<gene>
    <name evidence="2" type="ORF">KIL84_016356</name>
</gene>
<organism evidence="2 3">
    <name type="scientific">Mauremys mutica</name>
    <name type="common">yellowpond turtle</name>
    <dbReference type="NCBI Taxonomy" id="74926"/>
    <lineage>
        <taxon>Eukaryota</taxon>
        <taxon>Metazoa</taxon>
        <taxon>Chordata</taxon>
        <taxon>Craniata</taxon>
        <taxon>Vertebrata</taxon>
        <taxon>Euteleostomi</taxon>
        <taxon>Archelosauria</taxon>
        <taxon>Testudinata</taxon>
        <taxon>Testudines</taxon>
        <taxon>Cryptodira</taxon>
        <taxon>Durocryptodira</taxon>
        <taxon>Testudinoidea</taxon>
        <taxon>Geoemydidae</taxon>
        <taxon>Geoemydinae</taxon>
        <taxon>Mauremys</taxon>
    </lineage>
</organism>
<evidence type="ECO:0000256" key="1">
    <source>
        <dbReference type="SAM" id="MobiDB-lite"/>
    </source>
</evidence>
<proteinExistence type="predicted"/>
<evidence type="ECO:0000313" key="2">
    <source>
        <dbReference type="EMBL" id="KAH1172517.1"/>
    </source>
</evidence>